<keyword evidence="6" id="KW-0653">Protein transport</keyword>
<dbReference type="Pfam" id="PF03169">
    <property type="entry name" value="OPT"/>
    <property type="match status" value="1"/>
</dbReference>
<feature type="transmembrane region" description="Helical" evidence="10">
    <location>
        <begin position="602"/>
        <end position="624"/>
    </location>
</feature>
<keyword evidence="12" id="KW-1185">Reference proteome</keyword>
<keyword evidence="4 10" id="KW-0812">Transmembrane</keyword>
<feature type="transmembrane region" description="Helical" evidence="10">
    <location>
        <begin position="477"/>
        <end position="499"/>
    </location>
</feature>
<comment type="subcellular location">
    <subcellularLocation>
        <location evidence="1">Membrane</location>
        <topology evidence="1">Multi-pass membrane protein</topology>
    </subcellularLocation>
</comment>
<gene>
    <name evidence="11" type="ORF">B0H67DRAFT_97052</name>
</gene>
<keyword evidence="3" id="KW-0813">Transport</keyword>
<dbReference type="NCBIfam" id="TIGR00727">
    <property type="entry name" value="ISP4_OPT"/>
    <property type="match status" value="1"/>
</dbReference>
<evidence type="ECO:0000256" key="3">
    <source>
        <dbReference type="ARBA" id="ARBA00022448"/>
    </source>
</evidence>
<keyword evidence="7 10" id="KW-1133">Transmembrane helix</keyword>
<name>A0AA40ECF8_9PEZI</name>
<feature type="transmembrane region" description="Helical" evidence="10">
    <location>
        <begin position="259"/>
        <end position="281"/>
    </location>
</feature>
<dbReference type="InterPro" id="IPR004813">
    <property type="entry name" value="OPT"/>
</dbReference>
<evidence type="ECO:0000256" key="1">
    <source>
        <dbReference type="ARBA" id="ARBA00004141"/>
    </source>
</evidence>
<feature type="transmembrane region" description="Helical" evidence="10">
    <location>
        <begin position="326"/>
        <end position="358"/>
    </location>
</feature>
<accession>A0AA40ECF8</accession>
<evidence type="ECO:0000313" key="11">
    <source>
        <dbReference type="EMBL" id="KAK0732321.1"/>
    </source>
</evidence>
<sequence>MASPQPPAGNDAAAEKVDSAPAEPITIHRTASEDTGHDIGGLVHNLVEKIGDRDDGVAPIEDIEYVIDKIDILTVDECRAIIQKLLKDHEYDYNFASSQREKLKKLLEGPAEGESTEEWELKLKTETAVNHFYSPYPEVRSVTEPTDDVTIPCETIRAHFLGYMWAIIAQFTNSLFNSRFPSITLTSAVAQILLYPCGHALALVLPDWGFTVGGKRVSLNPGPWSYKEQMLSTIIIDVGLTSAYCFWNIQTQTVYYHDTWLTPGYSILLLLSTQLMGLGFSGLLRRFVVYPVDALWPSILPTLALNRALLVPEKKETVHGWTISRYRFFFIVFCVMFVYFWIPDFIFPALSLFAWMTWIAPDNFNLNMITGSSMGLGFNPISTFDWNVISSYALPLAYPFFAFAQQFAGTVLAGLIIIALYYTNVSWSGYLPPNSSGIFDNTGSHYNITRVVVPNSAILDETAYQEYSPAFYSAGNLVVYGAFFAFYPLTMVFILLDTWRPILKAYRSMTSSAVSSIARLFTHLKNAVSSLVRGHFREAGRHLVSILTGDDSSIYDGFDDPFTKMMRNYPEVPDWWFLTIAFVAFIFAIVVVTNWPQLDTPVWTIFFVIGLNLVFLIPMSYLYAISGTTEGLNVVTELIVGYALPGHPEALMFVKAFGYNINGQADNYISDQKMGFYAKLPPRAMYRGQMMSAIITALVAYGVVQFADNEIEGICTPDQPSSFNCANGSQVYFSSSVVWGAIGPARIFSQIYPAMKYCFLLGFLLALTWWTIKRFGSYVQSACRNALPGFLFTPLNAVLFTPISYLKHVHPSLVMNGMLFWAPLNLTYFTGGFYISFAFMYYLRRYKTAWWEKYNYVLSAALTGGVAFSGIIIFFAVQYHPQAIDWWGVNVLGQTIDGGPGRRRCFPTCPRRGILGRTRGFRVLFGCCGV</sequence>
<dbReference type="GO" id="GO:0016020">
    <property type="term" value="C:membrane"/>
    <property type="evidence" value="ECO:0007669"/>
    <property type="project" value="UniProtKB-SubCell"/>
</dbReference>
<evidence type="ECO:0000256" key="2">
    <source>
        <dbReference type="ARBA" id="ARBA00008807"/>
    </source>
</evidence>
<feature type="transmembrane region" description="Helical" evidence="10">
    <location>
        <begin position="396"/>
        <end position="422"/>
    </location>
</feature>
<dbReference type="GO" id="GO:0015031">
    <property type="term" value="P:protein transport"/>
    <property type="evidence" value="ECO:0007669"/>
    <property type="project" value="UniProtKB-KW"/>
</dbReference>
<dbReference type="GO" id="GO:0035673">
    <property type="term" value="F:oligopeptide transmembrane transporter activity"/>
    <property type="evidence" value="ECO:0007669"/>
    <property type="project" value="InterPro"/>
</dbReference>
<evidence type="ECO:0000256" key="8">
    <source>
        <dbReference type="ARBA" id="ARBA00023136"/>
    </source>
</evidence>
<evidence type="ECO:0000256" key="6">
    <source>
        <dbReference type="ARBA" id="ARBA00022927"/>
    </source>
</evidence>
<proteinExistence type="inferred from homology"/>
<feature type="transmembrane region" description="Helical" evidence="10">
    <location>
        <begin position="684"/>
        <end position="704"/>
    </location>
</feature>
<protein>
    <submittedName>
        <fullName evidence="11">Oligopeptide transporter protein</fullName>
    </submittedName>
</protein>
<feature type="transmembrane region" description="Helical" evidence="10">
    <location>
        <begin position="855"/>
        <end position="877"/>
    </location>
</feature>
<dbReference type="NCBIfam" id="TIGR00728">
    <property type="entry name" value="OPT_sfam"/>
    <property type="match status" value="2"/>
</dbReference>
<feature type="transmembrane region" description="Helical" evidence="10">
    <location>
        <begin position="818"/>
        <end position="843"/>
    </location>
</feature>
<feature type="transmembrane region" description="Helical" evidence="10">
    <location>
        <begin position="575"/>
        <end position="596"/>
    </location>
</feature>
<evidence type="ECO:0000313" key="12">
    <source>
        <dbReference type="Proteomes" id="UP001172102"/>
    </source>
</evidence>
<feature type="transmembrane region" description="Helical" evidence="10">
    <location>
        <begin position="754"/>
        <end position="772"/>
    </location>
</feature>
<keyword evidence="8 10" id="KW-0472">Membrane</keyword>
<dbReference type="EMBL" id="JAUKUA010000001">
    <property type="protein sequence ID" value="KAK0732321.1"/>
    <property type="molecule type" value="Genomic_DNA"/>
</dbReference>
<comment type="caution">
    <text evidence="11">The sequence shown here is derived from an EMBL/GenBank/DDBJ whole genome shotgun (WGS) entry which is preliminary data.</text>
</comment>
<feature type="region of interest" description="Disordered" evidence="9">
    <location>
        <begin position="1"/>
        <end position="22"/>
    </location>
</feature>
<feature type="transmembrane region" description="Helical" evidence="10">
    <location>
        <begin position="784"/>
        <end position="806"/>
    </location>
</feature>
<evidence type="ECO:0000256" key="5">
    <source>
        <dbReference type="ARBA" id="ARBA00022856"/>
    </source>
</evidence>
<organism evidence="11 12">
    <name type="scientific">Lasiosphaeris hirsuta</name>
    <dbReference type="NCBI Taxonomy" id="260670"/>
    <lineage>
        <taxon>Eukaryota</taxon>
        <taxon>Fungi</taxon>
        <taxon>Dikarya</taxon>
        <taxon>Ascomycota</taxon>
        <taxon>Pezizomycotina</taxon>
        <taxon>Sordariomycetes</taxon>
        <taxon>Sordariomycetidae</taxon>
        <taxon>Sordariales</taxon>
        <taxon>Lasiosphaeriaceae</taxon>
        <taxon>Lasiosphaeris</taxon>
    </lineage>
</organism>
<evidence type="ECO:0000256" key="9">
    <source>
        <dbReference type="SAM" id="MobiDB-lite"/>
    </source>
</evidence>
<dbReference type="Proteomes" id="UP001172102">
    <property type="component" value="Unassembled WGS sequence"/>
</dbReference>
<keyword evidence="5" id="KW-0571">Peptide transport</keyword>
<comment type="similarity">
    <text evidence="2">Belongs to the oligopeptide OPT transporter family.</text>
</comment>
<dbReference type="AlphaFoldDB" id="A0AA40ECF8"/>
<dbReference type="InterPro" id="IPR004648">
    <property type="entry name" value="Oligpept_transpt"/>
</dbReference>
<reference evidence="11" key="1">
    <citation type="submission" date="2023-06" db="EMBL/GenBank/DDBJ databases">
        <title>Genome-scale phylogeny and comparative genomics of the fungal order Sordariales.</title>
        <authorList>
            <consortium name="Lawrence Berkeley National Laboratory"/>
            <person name="Hensen N."/>
            <person name="Bonometti L."/>
            <person name="Westerberg I."/>
            <person name="Brannstrom I.O."/>
            <person name="Guillou S."/>
            <person name="Cros-Aarteil S."/>
            <person name="Calhoun S."/>
            <person name="Haridas S."/>
            <person name="Kuo A."/>
            <person name="Mondo S."/>
            <person name="Pangilinan J."/>
            <person name="Riley R."/>
            <person name="Labutti K."/>
            <person name="Andreopoulos B."/>
            <person name="Lipzen A."/>
            <person name="Chen C."/>
            <person name="Yanf M."/>
            <person name="Daum C."/>
            <person name="Ng V."/>
            <person name="Clum A."/>
            <person name="Steindorff A."/>
            <person name="Ohm R."/>
            <person name="Martin F."/>
            <person name="Silar P."/>
            <person name="Natvig D."/>
            <person name="Lalanne C."/>
            <person name="Gautier V."/>
            <person name="Ament-Velasquez S.L."/>
            <person name="Kruys A."/>
            <person name="Hutchinson M.I."/>
            <person name="Powell A.J."/>
            <person name="Barry K."/>
            <person name="Miller A.N."/>
            <person name="Grigoriev I.V."/>
            <person name="Debuchy R."/>
            <person name="Gladieux P."/>
            <person name="Thoren M.H."/>
            <person name="Johannesson H."/>
        </authorList>
    </citation>
    <scope>NUCLEOTIDE SEQUENCE</scope>
    <source>
        <strain evidence="11">SMH4607-1</strain>
    </source>
</reference>
<evidence type="ECO:0000256" key="4">
    <source>
        <dbReference type="ARBA" id="ARBA00022692"/>
    </source>
</evidence>
<evidence type="ECO:0000256" key="10">
    <source>
        <dbReference type="SAM" id="Phobius"/>
    </source>
</evidence>
<dbReference type="PANTHER" id="PTHR22601">
    <property type="entry name" value="ISP4 LIKE PROTEIN"/>
    <property type="match status" value="1"/>
</dbReference>
<evidence type="ECO:0000256" key="7">
    <source>
        <dbReference type="ARBA" id="ARBA00022989"/>
    </source>
</evidence>